<dbReference type="Proteomes" id="UP000828941">
    <property type="component" value="Chromosome 12"/>
</dbReference>
<keyword evidence="2" id="KW-1185">Reference proteome</keyword>
<accession>A0ACB9LAY3</accession>
<proteinExistence type="predicted"/>
<reference evidence="1 2" key="1">
    <citation type="journal article" date="2022" name="DNA Res.">
        <title>Chromosomal-level genome assembly of the orchid tree Bauhinia variegata (Leguminosae; Cercidoideae) supports the allotetraploid origin hypothesis of Bauhinia.</title>
        <authorList>
            <person name="Zhong Y."/>
            <person name="Chen Y."/>
            <person name="Zheng D."/>
            <person name="Pang J."/>
            <person name="Liu Y."/>
            <person name="Luo S."/>
            <person name="Meng S."/>
            <person name="Qian L."/>
            <person name="Wei D."/>
            <person name="Dai S."/>
            <person name="Zhou R."/>
        </authorList>
    </citation>
    <scope>NUCLEOTIDE SEQUENCE [LARGE SCALE GENOMIC DNA]</scope>
    <source>
        <strain evidence="1">BV-YZ2020</strain>
    </source>
</reference>
<comment type="caution">
    <text evidence="1">The sequence shown here is derived from an EMBL/GenBank/DDBJ whole genome shotgun (WGS) entry which is preliminary data.</text>
</comment>
<gene>
    <name evidence="1" type="ORF">L6164_030129</name>
</gene>
<protein>
    <submittedName>
        <fullName evidence="1">Uncharacterized protein</fullName>
    </submittedName>
</protein>
<organism evidence="1 2">
    <name type="scientific">Bauhinia variegata</name>
    <name type="common">Purple orchid tree</name>
    <name type="synonym">Phanera variegata</name>
    <dbReference type="NCBI Taxonomy" id="167791"/>
    <lineage>
        <taxon>Eukaryota</taxon>
        <taxon>Viridiplantae</taxon>
        <taxon>Streptophyta</taxon>
        <taxon>Embryophyta</taxon>
        <taxon>Tracheophyta</taxon>
        <taxon>Spermatophyta</taxon>
        <taxon>Magnoliopsida</taxon>
        <taxon>eudicotyledons</taxon>
        <taxon>Gunneridae</taxon>
        <taxon>Pentapetalae</taxon>
        <taxon>rosids</taxon>
        <taxon>fabids</taxon>
        <taxon>Fabales</taxon>
        <taxon>Fabaceae</taxon>
        <taxon>Cercidoideae</taxon>
        <taxon>Cercideae</taxon>
        <taxon>Bauhiniinae</taxon>
        <taxon>Bauhinia</taxon>
    </lineage>
</organism>
<dbReference type="EMBL" id="CM039437">
    <property type="protein sequence ID" value="KAI4306889.1"/>
    <property type="molecule type" value="Genomic_DNA"/>
</dbReference>
<name>A0ACB9LAY3_BAUVA</name>
<sequence length="102" mass="11155">MSIGNGTVSIAVDREGNLVVCVKNDRLSGSKGLWMGDNPFDFMLPITIFQMALCLLVSRLVYFLLRPIGTHKFICSVLGGILLGPSGLGRIETFKLTLFPPR</sequence>
<evidence type="ECO:0000313" key="2">
    <source>
        <dbReference type="Proteomes" id="UP000828941"/>
    </source>
</evidence>
<evidence type="ECO:0000313" key="1">
    <source>
        <dbReference type="EMBL" id="KAI4306889.1"/>
    </source>
</evidence>